<gene>
    <name evidence="2" type="ORF">GCM10009720_02410</name>
</gene>
<feature type="transmembrane region" description="Helical" evidence="1">
    <location>
        <begin position="62"/>
        <end position="84"/>
    </location>
</feature>
<feature type="transmembrane region" description="Helical" evidence="1">
    <location>
        <begin position="6"/>
        <end position="27"/>
    </location>
</feature>
<comment type="caution">
    <text evidence="2">The sequence shown here is derived from an EMBL/GenBank/DDBJ whole genome shotgun (WGS) entry which is preliminary data.</text>
</comment>
<feature type="transmembrane region" description="Helical" evidence="1">
    <location>
        <begin position="309"/>
        <end position="327"/>
    </location>
</feature>
<evidence type="ECO:0000313" key="3">
    <source>
        <dbReference type="Proteomes" id="UP001501461"/>
    </source>
</evidence>
<organism evidence="2 3">
    <name type="scientific">Yaniella flava</name>
    <dbReference type="NCBI Taxonomy" id="287930"/>
    <lineage>
        <taxon>Bacteria</taxon>
        <taxon>Bacillati</taxon>
        <taxon>Actinomycetota</taxon>
        <taxon>Actinomycetes</taxon>
        <taxon>Micrococcales</taxon>
        <taxon>Micrococcaceae</taxon>
        <taxon>Yaniella</taxon>
    </lineage>
</organism>
<keyword evidence="1" id="KW-1133">Transmembrane helix</keyword>
<protein>
    <submittedName>
        <fullName evidence="2">CynX/NimT family MFS transporter</fullName>
    </submittedName>
</protein>
<keyword evidence="1" id="KW-0812">Transmembrane</keyword>
<sequence length="362" mass="38563">MNFGGGTLGFLTSLPGLIFGVLGLFAVRIGKRFGISTTLLLSALALAFGIGLRAWVENSWPFLVLSIIGLTGIAIANVLMPAWIKVHGRQYTVSLMTVYSVCVVAAGAIGAAATAPLAQYFADVFNPDTGWRAALSTWGVVALVPVVLWWLVTRRIGYDYPHIPIQDRPSKKIFRSPTAWAMTAFFGLQSTQVYVQFGWLPQIFRDAGVEPGEAGLLLATTAAIGLVGSLIMPTVVDRAKHLWTWPVAFGVLSALGYLGLLLWPAEGRWLWVILLGIGGMAFATAISLLPARSVEPDVTARLSGFVQPVGYILAGLGPMLVGVLYAATQTWTITLIALLVVGVLMAIAGALAARDVNVDDEL</sequence>
<evidence type="ECO:0000256" key="1">
    <source>
        <dbReference type="SAM" id="Phobius"/>
    </source>
</evidence>
<reference evidence="2 3" key="1">
    <citation type="journal article" date="2019" name="Int. J. Syst. Evol. Microbiol.">
        <title>The Global Catalogue of Microorganisms (GCM) 10K type strain sequencing project: providing services to taxonomists for standard genome sequencing and annotation.</title>
        <authorList>
            <consortium name="The Broad Institute Genomics Platform"/>
            <consortium name="The Broad Institute Genome Sequencing Center for Infectious Disease"/>
            <person name="Wu L."/>
            <person name="Ma J."/>
        </authorList>
    </citation>
    <scope>NUCLEOTIDE SEQUENCE [LARGE SCALE GENOMIC DNA]</scope>
    <source>
        <strain evidence="2 3">JCM 13595</strain>
    </source>
</reference>
<dbReference type="PANTHER" id="PTHR23523:SF2">
    <property type="entry name" value="2-NITROIMIDAZOLE TRANSPORTER"/>
    <property type="match status" value="1"/>
</dbReference>
<keyword evidence="3" id="KW-1185">Reference proteome</keyword>
<dbReference type="SUPFAM" id="SSF103473">
    <property type="entry name" value="MFS general substrate transporter"/>
    <property type="match status" value="1"/>
</dbReference>
<dbReference type="Proteomes" id="UP001501461">
    <property type="component" value="Unassembled WGS sequence"/>
</dbReference>
<feature type="transmembrane region" description="Helical" evidence="1">
    <location>
        <begin position="133"/>
        <end position="152"/>
    </location>
</feature>
<name>A0ABN2U1A3_9MICC</name>
<dbReference type="EMBL" id="BAAAMN010000005">
    <property type="protein sequence ID" value="GAA2026279.1"/>
    <property type="molecule type" value="Genomic_DNA"/>
</dbReference>
<feature type="transmembrane region" description="Helical" evidence="1">
    <location>
        <begin position="333"/>
        <end position="353"/>
    </location>
</feature>
<feature type="transmembrane region" description="Helical" evidence="1">
    <location>
        <begin position="215"/>
        <end position="236"/>
    </location>
</feature>
<evidence type="ECO:0000313" key="2">
    <source>
        <dbReference type="EMBL" id="GAA2026279.1"/>
    </source>
</evidence>
<dbReference type="PANTHER" id="PTHR23523">
    <property type="match status" value="1"/>
</dbReference>
<proteinExistence type="predicted"/>
<dbReference type="Gene3D" id="1.20.1250.20">
    <property type="entry name" value="MFS general substrate transporter like domains"/>
    <property type="match status" value="1"/>
</dbReference>
<dbReference type="Pfam" id="PF07690">
    <property type="entry name" value="MFS_1"/>
    <property type="match status" value="1"/>
</dbReference>
<dbReference type="InterPro" id="IPR052524">
    <property type="entry name" value="MFS_Cyanate_Porter"/>
</dbReference>
<dbReference type="InterPro" id="IPR036259">
    <property type="entry name" value="MFS_trans_sf"/>
</dbReference>
<feature type="transmembrane region" description="Helical" evidence="1">
    <location>
        <begin position="243"/>
        <end position="263"/>
    </location>
</feature>
<dbReference type="InterPro" id="IPR011701">
    <property type="entry name" value="MFS"/>
</dbReference>
<feature type="transmembrane region" description="Helical" evidence="1">
    <location>
        <begin position="269"/>
        <end position="289"/>
    </location>
</feature>
<feature type="transmembrane region" description="Helical" evidence="1">
    <location>
        <begin position="39"/>
        <end position="56"/>
    </location>
</feature>
<keyword evidence="1" id="KW-0472">Membrane</keyword>
<feature type="transmembrane region" description="Helical" evidence="1">
    <location>
        <begin position="96"/>
        <end position="121"/>
    </location>
</feature>
<accession>A0ABN2U1A3</accession>